<comment type="similarity">
    <text evidence="2 7 8">Belongs to the GPI family.</text>
</comment>
<keyword evidence="7" id="KW-0963">Cytoplasm</keyword>
<dbReference type="CDD" id="cd05016">
    <property type="entry name" value="SIS_PGI_2"/>
    <property type="match status" value="1"/>
</dbReference>
<dbReference type="Gene3D" id="1.10.1390.10">
    <property type="match status" value="1"/>
</dbReference>
<dbReference type="PANTHER" id="PTHR11469">
    <property type="entry name" value="GLUCOSE-6-PHOSPHATE ISOMERASE"/>
    <property type="match status" value="1"/>
</dbReference>
<dbReference type="Pfam" id="PF00342">
    <property type="entry name" value="PGI"/>
    <property type="match status" value="1"/>
</dbReference>
<comment type="function">
    <text evidence="7">Catalyzes the reversible isomerization of glucose-6-phosphate to fructose-6-phosphate.</text>
</comment>
<dbReference type="InterPro" id="IPR023096">
    <property type="entry name" value="G6P_Isomerase_C"/>
</dbReference>
<dbReference type="CDD" id="cd05015">
    <property type="entry name" value="SIS_PGI_1"/>
    <property type="match status" value="1"/>
</dbReference>
<keyword evidence="4 7" id="KW-0324">Glycolysis</keyword>
<protein>
    <recommendedName>
        <fullName evidence="7">Glucose-6-phosphate isomerase</fullName>
        <shortName evidence="7">GPI</shortName>
        <ecNumber evidence="7">5.3.1.9</ecNumber>
    </recommendedName>
    <alternativeName>
        <fullName evidence="7">Phosphoglucose isomerase</fullName>
        <shortName evidence="7">PGI</shortName>
    </alternativeName>
    <alternativeName>
        <fullName evidence="7">Phosphohexose isomerase</fullName>
        <shortName evidence="7">PHI</shortName>
    </alternativeName>
</protein>
<dbReference type="Proteomes" id="UP001203945">
    <property type="component" value="Unassembled WGS sequence"/>
</dbReference>
<keyword evidence="3 7" id="KW-0312">Gluconeogenesis</keyword>
<sequence>MGDIWRRLDDHRKASMGTRIADLLDADPGRAESHCLRADGLAFDWSKTAIDDDARALLLALAGKAEVEARREAMFAGQRINETEDRAVLHTALRNPGRAVTVDGKDVSIGVRDGLARMRAFADAVRSGEIAGQGGAFTDVVNIGIGGSDLGPAMATLALAPYADGPRVHFVSNVDGADIADTLKDLDPARTLVIVASKTFTTIETMTNAETAKAWMGTGVSDPGSQFAAVSTAMDKTAAFGIEESRVFGFEDWVGGRYSVWGPIGLSLMLAIGPDDFDQFLAGGAAMDAHFRAAPLAENMPVLLALVGIWHNQVCGYPTRAVLPYDNRLARLPAYLQQLEMESNGKGVRLDGSDLGRASGPVVWGEPGTNGQHAFYQLIHQGTQVVPCEFILAAKGHEPDLAHQHILLAANCLAQSEALMRGRTLDEARALMKAKGLTGDELEKQARHRVFPGNRPSTTLLISQLTPYTLGQIVALYEHRVFVEGVILGINSFDQWGVELGKELALKVEPLLKGQDAPGHDASTRHLAQLFRQMRD</sequence>
<dbReference type="RefSeq" id="WP_255330822.1">
    <property type="nucleotide sequence ID" value="NZ_JAKZEU010000006.1"/>
</dbReference>
<dbReference type="InterPro" id="IPR035482">
    <property type="entry name" value="SIS_PGI_2"/>
</dbReference>
<dbReference type="PROSITE" id="PS00174">
    <property type="entry name" value="P_GLUCOSE_ISOMERASE_2"/>
    <property type="match status" value="1"/>
</dbReference>
<dbReference type="HAMAP" id="MF_00473">
    <property type="entry name" value="G6P_isomerase"/>
    <property type="match status" value="1"/>
</dbReference>
<dbReference type="GO" id="GO:0004347">
    <property type="term" value="F:glucose-6-phosphate isomerase activity"/>
    <property type="evidence" value="ECO:0007669"/>
    <property type="project" value="UniProtKB-EC"/>
</dbReference>
<keyword evidence="10" id="KW-1185">Reference proteome</keyword>
<evidence type="ECO:0000256" key="8">
    <source>
        <dbReference type="RuleBase" id="RU000612"/>
    </source>
</evidence>
<evidence type="ECO:0000256" key="4">
    <source>
        <dbReference type="ARBA" id="ARBA00023152"/>
    </source>
</evidence>
<gene>
    <name evidence="7 9" type="primary">pgi</name>
    <name evidence="9" type="ORF">MLD63_15435</name>
</gene>
<dbReference type="Gene3D" id="3.40.50.10490">
    <property type="entry name" value="Glucose-6-phosphate isomerase like protein, domain 1"/>
    <property type="match status" value="2"/>
</dbReference>
<feature type="active site" description="Proton donor" evidence="7">
    <location>
        <position position="342"/>
    </location>
</feature>
<dbReference type="InterPro" id="IPR018189">
    <property type="entry name" value="Phosphoglucose_isomerase_CS"/>
</dbReference>
<dbReference type="NCBIfam" id="NF001211">
    <property type="entry name" value="PRK00179.1"/>
    <property type="match status" value="1"/>
</dbReference>
<dbReference type="PRINTS" id="PR00662">
    <property type="entry name" value="G6PISOMERASE"/>
</dbReference>
<evidence type="ECO:0000313" key="9">
    <source>
        <dbReference type="EMBL" id="MCQ0971814.1"/>
    </source>
</evidence>
<organism evidence="9 10">
    <name type="scientific">Paracoccus albicereus</name>
    <dbReference type="NCBI Taxonomy" id="2922394"/>
    <lineage>
        <taxon>Bacteria</taxon>
        <taxon>Pseudomonadati</taxon>
        <taxon>Pseudomonadota</taxon>
        <taxon>Alphaproteobacteria</taxon>
        <taxon>Rhodobacterales</taxon>
        <taxon>Paracoccaceae</taxon>
        <taxon>Paracoccus</taxon>
    </lineage>
</organism>
<dbReference type="SUPFAM" id="SSF53697">
    <property type="entry name" value="SIS domain"/>
    <property type="match status" value="1"/>
</dbReference>
<evidence type="ECO:0000313" key="10">
    <source>
        <dbReference type="Proteomes" id="UP001203945"/>
    </source>
</evidence>
<dbReference type="InterPro" id="IPR001672">
    <property type="entry name" value="G6P_Isomerase"/>
</dbReference>
<accession>A0ABT1MUK1</accession>
<dbReference type="InterPro" id="IPR035476">
    <property type="entry name" value="SIS_PGI_1"/>
</dbReference>
<evidence type="ECO:0000256" key="6">
    <source>
        <dbReference type="ARBA" id="ARBA00029321"/>
    </source>
</evidence>
<comment type="catalytic activity">
    <reaction evidence="6 7 8">
        <text>alpha-D-glucose 6-phosphate = beta-D-fructose 6-phosphate</text>
        <dbReference type="Rhea" id="RHEA:11816"/>
        <dbReference type="ChEBI" id="CHEBI:57634"/>
        <dbReference type="ChEBI" id="CHEBI:58225"/>
        <dbReference type="EC" id="5.3.1.9"/>
    </reaction>
</comment>
<evidence type="ECO:0000256" key="3">
    <source>
        <dbReference type="ARBA" id="ARBA00022432"/>
    </source>
</evidence>
<evidence type="ECO:0000256" key="7">
    <source>
        <dbReference type="HAMAP-Rule" id="MF_00473"/>
    </source>
</evidence>
<comment type="pathway">
    <text evidence="7">Carbohydrate biosynthesis; gluconeogenesis.</text>
</comment>
<proteinExistence type="inferred from homology"/>
<evidence type="ECO:0000256" key="5">
    <source>
        <dbReference type="ARBA" id="ARBA00023235"/>
    </source>
</evidence>
<name>A0ABT1MUK1_9RHOB</name>
<dbReference type="EMBL" id="JAKZEU010000006">
    <property type="protein sequence ID" value="MCQ0971814.1"/>
    <property type="molecule type" value="Genomic_DNA"/>
</dbReference>
<dbReference type="PROSITE" id="PS00765">
    <property type="entry name" value="P_GLUCOSE_ISOMERASE_1"/>
    <property type="match status" value="1"/>
</dbReference>
<keyword evidence="5 7" id="KW-0413">Isomerase</keyword>
<dbReference type="InterPro" id="IPR046348">
    <property type="entry name" value="SIS_dom_sf"/>
</dbReference>
<dbReference type="PROSITE" id="PS51463">
    <property type="entry name" value="P_GLUCOSE_ISOMERASE_3"/>
    <property type="match status" value="1"/>
</dbReference>
<dbReference type="EC" id="5.3.1.9" evidence="7"/>
<feature type="active site" evidence="7">
    <location>
        <position position="373"/>
    </location>
</feature>
<evidence type="ECO:0000256" key="2">
    <source>
        <dbReference type="ARBA" id="ARBA00006604"/>
    </source>
</evidence>
<dbReference type="PANTHER" id="PTHR11469:SF1">
    <property type="entry name" value="GLUCOSE-6-PHOSPHATE ISOMERASE"/>
    <property type="match status" value="1"/>
</dbReference>
<comment type="pathway">
    <text evidence="1 7 8">Carbohydrate degradation; glycolysis; D-glyceraldehyde 3-phosphate and glycerone phosphate from D-glucose: step 2/4.</text>
</comment>
<comment type="caution">
    <text evidence="9">The sequence shown here is derived from an EMBL/GenBank/DDBJ whole genome shotgun (WGS) entry which is preliminary data.</text>
</comment>
<evidence type="ECO:0000256" key="1">
    <source>
        <dbReference type="ARBA" id="ARBA00004926"/>
    </source>
</evidence>
<reference evidence="9 10" key="1">
    <citation type="submission" date="2022-03" db="EMBL/GenBank/DDBJ databases">
        <authorList>
            <person name="He Y."/>
        </authorList>
    </citation>
    <scope>NUCLEOTIDE SEQUENCE [LARGE SCALE GENOMIC DNA]</scope>
    <source>
        <strain evidence="9 10">TK19116</strain>
    </source>
</reference>
<comment type="subcellular location">
    <subcellularLocation>
        <location evidence="7">Cytoplasm</location>
    </subcellularLocation>
</comment>
<feature type="active site" evidence="7">
    <location>
        <position position="502"/>
    </location>
</feature>